<dbReference type="CDD" id="cd16011">
    <property type="entry name" value="iPGM_like"/>
    <property type="match status" value="1"/>
</dbReference>
<keyword evidence="6 7" id="KW-0413">Isomerase</keyword>
<evidence type="ECO:0000313" key="10">
    <source>
        <dbReference type="Proteomes" id="UP000035301"/>
    </source>
</evidence>
<sequence length="411" mass="43522">MIAEKVLFLVLDGISDRPCDALDGLTPLGAARTPVLDRIAAEGVCGIMDSVAPGIRPGSDTSHLALLGYPPQEYYTGRGPLEAEGTGIHMTAGMIGFRCNFATVDADGLVTDRRAGRISGTEPLAEAIRENVDLSGLGLEFRFEAGAGHRAALALVGEGLGDKVSSNDPKKEGVLPLTIRPCTDDPADRKTADACNEFIRQSGEILYDHPVNVRRIEEGLPPGNLLLIRGAGKMGALPQFPERYGLSGSVISAATLISGIGKVVGLEHIPVPGTTGSIDSDLDAKVRAAIGELGRKDFVLMNIKGADEAGHDGKAIQKRDFIEVIDKALAPLLDLKETLIVICADHSTPCSVKDHSADPVPVVIRGPGVRTDRTNRFDEVSCAEGGLHRIRGRDLMPIVLDLINKSHKYGA</sequence>
<dbReference type="EMBL" id="JXOJ01000001">
    <property type="protein sequence ID" value="KLK89083.1"/>
    <property type="molecule type" value="Genomic_DNA"/>
</dbReference>
<evidence type="ECO:0000256" key="6">
    <source>
        <dbReference type="ARBA" id="ARBA00023235"/>
    </source>
</evidence>
<dbReference type="PANTHER" id="PTHR31209:SF0">
    <property type="entry name" value="METALLOENZYME DOMAIN-CONTAINING PROTEIN"/>
    <property type="match status" value="1"/>
</dbReference>
<dbReference type="Proteomes" id="UP000035301">
    <property type="component" value="Unassembled WGS sequence"/>
</dbReference>
<dbReference type="InterPro" id="IPR006124">
    <property type="entry name" value="Metalloenzyme"/>
</dbReference>
<comment type="function">
    <text evidence="2 7">Catalyzes the interconversion of 2-phosphoglycerate and 3-phosphoglycerate.</text>
</comment>
<dbReference type="AlphaFoldDB" id="A0A0H1R1S7"/>
<comment type="pathway">
    <text evidence="3 7">Carbohydrate degradation; glycolysis; pyruvate from D-glyceraldehyde 3-phosphate: step 3/5.</text>
</comment>
<organism evidence="9 10">
    <name type="scientific">Methanoculleus sediminis</name>
    <dbReference type="NCBI Taxonomy" id="1550566"/>
    <lineage>
        <taxon>Archaea</taxon>
        <taxon>Methanobacteriati</taxon>
        <taxon>Methanobacteriota</taxon>
        <taxon>Stenosarchaea group</taxon>
        <taxon>Methanomicrobia</taxon>
        <taxon>Methanomicrobiales</taxon>
        <taxon>Methanomicrobiaceae</taxon>
        <taxon>Methanoculleus</taxon>
    </lineage>
</organism>
<accession>A0A0H1R1S7</accession>
<reference evidence="9 10" key="1">
    <citation type="journal article" date="2015" name="Int. J. Syst. Evol. Microbiol.">
        <title>Methanoculleus sediminis sp. nov., a methanogen from sediments near a submarine mud volcano.</title>
        <authorList>
            <person name="Chen S.C."/>
            <person name="Chen M.F."/>
            <person name="Lai M.C."/>
            <person name="Weng C.Y."/>
            <person name="Wu S.Y."/>
            <person name="Lin S."/>
            <person name="Yang T.F."/>
            <person name="Chen P.C."/>
        </authorList>
    </citation>
    <scope>NUCLEOTIDE SEQUENCE [LARGE SCALE GENOMIC DNA]</scope>
    <source>
        <strain evidence="9 10">S3Fa</strain>
    </source>
</reference>
<evidence type="ECO:0000313" key="9">
    <source>
        <dbReference type="EMBL" id="KLK89083.1"/>
    </source>
</evidence>
<feature type="domain" description="Metalloenzyme" evidence="8">
    <location>
        <begin position="5"/>
        <end position="401"/>
    </location>
</feature>
<dbReference type="GO" id="GO:0004619">
    <property type="term" value="F:phosphoglycerate mutase activity"/>
    <property type="evidence" value="ECO:0007669"/>
    <property type="project" value="UniProtKB-UniRule"/>
</dbReference>
<dbReference type="NCBIfam" id="NF003104">
    <property type="entry name" value="PRK04024.1"/>
    <property type="match status" value="1"/>
</dbReference>
<name>A0A0H1R1S7_9EURY</name>
<dbReference type="GO" id="GO:0006096">
    <property type="term" value="P:glycolytic process"/>
    <property type="evidence" value="ECO:0007669"/>
    <property type="project" value="UniProtKB-UniRule"/>
</dbReference>
<proteinExistence type="inferred from homology"/>
<keyword evidence="5 7" id="KW-0324">Glycolysis</keyword>
<dbReference type="InterPro" id="IPR017850">
    <property type="entry name" value="Alkaline_phosphatase_core_sf"/>
</dbReference>
<dbReference type="InterPro" id="IPR004456">
    <property type="entry name" value="Pglycerate_mutase_ApgM"/>
</dbReference>
<comment type="similarity">
    <text evidence="4 7">Belongs to the BPG-independent phosphoglycerate mutase family. A-PGAM subfamily.</text>
</comment>
<dbReference type="HAMAP" id="MF_01402_A">
    <property type="entry name" value="ApgM_A"/>
    <property type="match status" value="1"/>
</dbReference>
<evidence type="ECO:0000256" key="5">
    <source>
        <dbReference type="ARBA" id="ARBA00023152"/>
    </source>
</evidence>
<gene>
    <name evidence="7" type="primary">apgM</name>
    <name evidence="9" type="ORF">SZ63_01110</name>
</gene>
<dbReference type="UniPathway" id="UPA00109">
    <property type="reaction ID" value="UER00186"/>
</dbReference>
<comment type="catalytic activity">
    <reaction evidence="1 7">
        <text>(2R)-2-phosphoglycerate = (2R)-3-phosphoglycerate</text>
        <dbReference type="Rhea" id="RHEA:15901"/>
        <dbReference type="ChEBI" id="CHEBI:58272"/>
        <dbReference type="ChEBI" id="CHEBI:58289"/>
        <dbReference type="EC" id="5.4.2.12"/>
    </reaction>
</comment>
<protein>
    <recommendedName>
        <fullName evidence="7">2,3-bisphosphoglycerate-independent phosphoglycerate mutase</fullName>
        <shortName evidence="7">BPG-independent PGAM</shortName>
        <shortName evidence="7">Phosphoglyceromutase</shortName>
        <shortName evidence="7">aPGAM</shortName>
        <ecNumber evidence="7">5.4.2.12</ecNumber>
    </recommendedName>
</protein>
<evidence type="ECO:0000256" key="2">
    <source>
        <dbReference type="ARBA" id="ARBA00002315"/>
    </source>
</evidence>
<evidence type="ECO:0000259" key="8">
    <source>
        <dbReference type="Pfam" id="PF01676"/>
    </source>
</evidence>
<evidence type="ECO:0000256" key="1">
    <source>
        <dbReference type="ARBA" id="ARBA00000370"/>
    </source>
</evidence>
<evidence type="ECO:0000256" key="7">
    <source>
        <dbReference type="HAMAP-Rule" id="MF_01402"/>
    </source>
</evidence>
<dbReference type="EC" id="5.4.2.12" evidence="7"/>
<evidence type="ECO:0000256" key="3">
    <source>
        <dbReference type="ARBA" id="ARBA00004798"/>
    </source>
</evidence>
<dbReference type="PIRSF" id="PIRSF006392">
    <property type="entry name" value="IPGAM_arch"/>
    <property type="match status" value="1"/>
</dbReference>
<evidence type="ECO:0000256" key="4">
    <source>
        <dbReference type="ARBA" id="ARBA00005524"/>
    </source>
</evidence>
<dbReference type="PANTHER" id="PTHR31209">
    <property type="entry name" value="COFACTOR-INDEPENDENT PHOSPHOGLYCERATE MUTASE"/>
    <property type="match status" value="1"/>
</dbReference>
<dbReference type="PATRIC" id="fig|1550566.3.peg.241"/>
<dbReference type="Pfam" id="PF10143">
    <property type="entry name" value="PhosphMutase"/>
    <property type="match status" value="1"/>
</dbReference>
<dbReference type="InterPro" id="IPR023665">
    <property type="entry name" value="ApgAM_prokaryotes"/>
</dbReference>
<dbReference type="Pfam" id="PF01676">
    <property type="entry name" value="Metalloenzyme"/>
    <property type="match status" value="1"/>
</dbReference>
<dbReference type="NCBIfam" id="TIGR00306">
    <property type="entry name" value="apgM"/>
    <property type="match status" value="1"/>
</dbReference>
<dbReference type="SUPFAM" id="SSF53649">
    <property type="entry name" value="Alkaline phosphatase-like"/>
    <property type="match status" value="1"/>
</dbReference>
<dbReference type="GO" id="GO:0046872">
    <property type="term" value="F:metal ion binding"/>
    <property type="evidence" value="ECO:0007669"/>
    <property type="project" value="InterPro"/>
</dbReference>
<dbReference type="STRING" id="1550566.SZ63_01110"/>
<keyword evidence="10" id="KW-1185">Reference proteome</keyword>
<dbReference type="Gene3D" id="3.40.720.10">
    <property type="entry name" value="Alkaline Phosphatase, subunit A"/>
    <property type="match status" value="2"/>
</dbReference>
<dbReference type="RefSeq" id="WP_048179777.1">
    <property type="nucleotide sequence ID" value="NZ_JXOJ01000001.1"/>
</dbReference>
<comment type="caution">
    <text evidence="9">The sequence shown here is derived from an EMBL/GenBank/DDBJ whole genome shotgun (WGS) entry which is preliminary data.</text>
</comment>
<dbReference type="OrthoDB" id="52918at2157"/>